<dbReference type="Gene3D" id="2.130.10.130">
    <property type="entry name" value="Integrin alpha, N-terminal"/>
    <property type="match status" value="2"/>
</dbReference>
<dbReference type="Pfam" id="PF13517">
    <property type="entry name" value="FG-GAP_3"/>
    <property type="match status" value="3"/>
</dbReference>
<organism evidence="2 3">
    <name type="scientific">Adineta steineri</name>
    <dbReference type="NCBI Taxonomy" id="433720"/>
    <lineage>
        <taxon>Eukaryota</taxon>
        <taxon>Metazoa</taxon>
        <taxon>Spiralia</taxon>
        <taxon>Gnathifera</taxon>
        <taxon>Rotifera</taxon>
        <taxon>Eurotatoria</taxon>
        <taxon>Bdelloidea</taxon>
        <taxon>Adinetida</taxon>
        <taxon>Adinetidae</taxon>
        <taxon>Adineta</taxon>
    </lineage>
</organism>
<dbReference type="Proteomes" id="UP000663832">
    <property type="component" value="Unassembled WGS sequence"/>
</dbReference>
<dbReference type="EMBL" id="CAJNOM010000041">
    <property type="protein sequence ID" value="CAF0893822.1"/>
    <property type="molecule type" value="Genomic_DNA"/>
</dbReference>
<dbReference type="PANTHER" id="PTHR46580:SF4">
    <property type="entry name" value="ATP_GTP-BINDING PROTEIN"/>
    <property type="match status" value="1"/>
</dbReference>
<keyword evidence="3" id="KW-1185">Reference proteome</keyword>
<comment type="caution">
    <text evidence="2">The sequence shown here is derived from an EMBL/GenBank/DDBJ whole genome shotgun (WGS) entry which is preliminary data.</text>
</comment>
<dbReference type="PANTHER" id="PTHR46580">
    <property type="entry name" value="SENSOR KINASE-RELATED"/>
    <property type="match status" value="1"/>
</dbReference>
<name>A0A813Z607_9BILA</name>
<accession>A0A813Z607</accession>
<evidence type="ECO:0000256" key="1">
    <source>
        <dbReference type="ARBA" id="ARBA00022729"/>
    </source>
</evidence>
<proteinExistence type="predicted"/>
<dbReference type="OrthoDB" id="10022113at2759"/>
<evidence type="ECO:0000313" key="2">
    <source>
        <dbReference type="EMBL" id="CAF0893822.1"/>
    </source>
</evidence>
<evidence type="ECO:0000313" key="3">
    <source>
        <dbReference type="Proteomes" id="UP000663832"/>
    </source>
</evidence>
<protein>
    <submittedName>
        <fullName evidence="2">Uncharacterized protein</fullName>
    </submittedName>
</protein>
<reference evidence="2" key="1">
    <citation type="submission" date="2021-02" db="EMBL/GenBank/DDBJ databases">
        <authorList>
            <person name="Nowell W R."/>
        </authorList>
    </citation>
    <scope>NUCLEOTIDE SEQUENCE</scope>
</reference>
<dbReference type="InterPro" id="IPR013517">
    <property type="entry name" value="FG-GAP"/>
</dbReference>
<dbReference type="SUPFAM" id="SSF69318">
    <property type="entry name" value="Integrin alpha N-terminal domain"/>
    <property type="match status" value="2"/>
</dbReference>
<gene>
    <name evidence="2" type="ORF">QVE165_LOCUS9093</name>
</gene>
<sequence length="408" mass="43348">MTTSTTTATSTSTVLTCQLTFGPTDLYATDGFLSSQLAADDFNGDGLSDLALCDSWNSAVDVFLGNGNGNGTFGQEMTYPVVDGGSPISLDIADFNNDNHLDIVVMNDYTYSVGILFGNGNGTFGVMIILPVVFSVVLSQPLYFRCIATDLNNDGYIDIVFTKNNYPCSIAILLGFGNGSFATETIISIGSDGCELSFAIADFNDDDNKDVAVAIDIDFYVAVLLGRGNGSFKTPMTFSTGIYSFPSSIDVNDFNNDGYLDIVVANQGNYNIGVFFGMGDGTFGTQITTMTEHTNIVTRIAVGDFNSDGKMDIAGVCGVENTGLLSSIPTFVTVFVGYGNGNFGQQMIFPTEPDTLKYVITNDFNGDGLLDLAITYQDGMNVGILLNTCPCCALEISSQAYLSTNDSP</sequence>
<dbReference type="InterPro" id="IPR028994">
    <property type="entry name" value="Integrin_alpha_N"/>
</dbReference>
<keyword evidence="1" id="KW-0732">Signal</keyword>
<dbReference type="AlphaFoldDB" id="A0A813Z607"/>